<gene>
    <name evidence="2" type="primary">LOC113217217</name>
</gene>
<sequence>MLQWLEVRHIYKPAQRYQSASTVSYKTINMALKLILLAVTLTVVAAVSTVDAAAARVSCFESHLNVPVK</sequence>
<proteinExistence type="predicted"/>
<protein>
    <submittedName>
        <fullName evidence="2">Uncharacterized protein LOC113217217</fullName>
    </submittedName>
</protein>
<evidence type="ECO:0000313" key="2">
    <source>
        <dbReference type="RefSeq" id="XP_052128127.1"/>
    </source>
</evidence>
<dbReference type="KEGG" id="foc:113217217"/>
<keyword evidence="1" id="KW-1185">Reference proteome</keyword>
<accession>A0A9C6XR53</accession>
<evidence type="ECO:0000313" key="1">
    <source>
        <dbReference type="Proteomes" id="UP000504606"/>
    </source>
</evidence>
<dbReference type="RefSeq" id="XP_052128127.1">
    <property type="nucleotide sequence ID" value="XM_052272167.1"/>
</dbReference>
<organism evidence="1 2">
    <name type="scientific">Frankliniella occidentalis</name>
    <name type="common">Western flower thrips</name>
    <name type="synonym">Euthrips occidentalis</name>
    <dbReference type="NCBI Taxonomy" id="133901"/>
    <lineage>
        <taxon>Eukaryota</taxon>
        <taxon>Metazoa</taxon>
        <taxon>Ecdysozoa</taxon>
        <taxon>Arthropoda</taxon>
        <taxon>Hexapoda</taxon>
        <taxon>Insecta</taxon>
        <taxon>Pterygota</taxon>
        <taxon>Neoptera</taxon>
        <taxon>Paraneoptera</taxon>
        <taxon>Thysanoptera</taxon>
        <taxon>Terebrantia</taxon>
        <taxon>Thripoidea</taxon>
        <taxon>Thripidae</taxon>
        <taxon>Frankliniella</taxon>
    </lineage>
</organism>
<reference evidence="2" key="1">
    <citation type="submission" date="2025-08" db="UniProtKB">
        <authorList>
            <consortium name="RefSeq"/>
        </authorList>
    </citation>
    <scope>IDENTIFICATION</scope>
    <source>
        <tissue evidence="2">Whole organism</tissue>
    </source>
</reference>
<dbReference type="AlphaFoldDB" id="A0A9C6XR53"/>
<dbReference type="Proteomes" id="UP000504606">
    <property type="component" value="Unplaced"/>
</dbReference>
<name>A0A9C6XR53_FRAOC</name>
<dbReference type="GeneID" id="113217217"/>